<protein>
    <submittedName>
        <fullName evidence="1">Uncharacterized protein</fullName>
    </submittedName>
</protein>
<evidence type="ECO:0000313" key="1">
    <source>
        <dbReference type="EMBL" id="KIY63105.1"/>
    </source>
</evidence>
<reference evidence="1 2" key="1">
    <citation type="journal article" date="2015" name="Fungal Genet. Biol.">
        <title>Evolution of novel wood decay mechanisms in Agaricales revealed by the genome sequences of Fistulina hepatica and Cylindrobasidium torrendii.</title>
        <authorList>
            <person name="Floudas D."/>
            <person name="Held B.W."/>
            <person name="Riley R."/>
            <person name="Nagy L.G."/>
            <person name="Koehler G."/>
            <person name="Ransdell A.S."/>
            <person name="Younus H."/>
            <person name="Chow J."/>
            <person name="Chiniquy J."/>
            <person name="Lipzen A."/>
            <person name="Tritt A."/>
            <person name="Sun H."/>
            <person name="Haridas S."/>
            <person name="LaButti K."/>
            <person name="Ohm R.A."/>
            <person name="Kues U."/>
            <person name="Blanchette R.A."/>
            <person name="Grigoriev I.V."/>
            <person name="Minto R.E."/>
            <person name="Hibbett D.S."/>
        </authorList>
    </citation>
    <scope>NUCLEOTIDE SEQUENCE [LARGE SCALE GENOMIC DNA]</scope>
    <source>
        <strain evidence="1 2">FP15055 ss-10</strain>
    </source>
</reference>
<dbReference type="EMBL" id="KN880721">
    <property type="protein sequence ID" value="KIY63105.1"/>
    <property type="molecule type" value="Genomic_DNA"/>
</dbReference>
<evidence type="ECO:0000313" key="2">
    <source>
        <dbReference type="Proteomes" id="UP000054007"/>
    </source>
</evidence>
<sequence length="109" mass="12347">MSVVQFRSLDKSPPYCPPFVVSSHDHILLTCVPMDAYEEAALLEVSPMPEGSRPLCSDKLDLSRKTKHRLRYGGMLIMREMLSNSDTIIFYHKRCILVVSAYEVCSHSA</sequence>
<proteinExistence type="predicted"/>
<keyword evidence="2" id="KW-1185">Reference proteome</keyword>
<dbReference type="AlphaFoldDB" id="A0A0D7AYP4"/>
<organism evidence="1 2">
    <name type="scientific">Cylindrobasidium torrendii FP15055 ss-10</name>
    <dbReference type="NCBI Taxonomy" id="1314674"/>
    <lineage>
        <taxon>Eukaryota</taxon>
        <taxon>Fungi</taxon>
        <taxon>Dikarya</taxon>
        <taxon>Basidiomycota</taxon>
        <taxon>Agaricomycotina</taxon>
        <taxon>Agaricomycetes</taxon>
        <taxon>Agaricomycetidae</taxon>
        <taxon>Agaricales</taxon>
        <taxon>Marasmiineae</taxon>
        <taxon>Physalacriaceae</taxon>
        <taxon>Cylindrobasidium</taxon>
    </lineage>
</organism>
<name>A0A0D7AYP4_9AGAR</name>
<dbReference type="Proteomes" id="UP000054007">
    <property type="component" value="Unassembled WGS sequence"/>
</dbReference>
<accession>A0A0D7AYP4</accession>
<gene>
    <name evidence="1" type="ORF">CYLTODRAFT_426385</name>
</gene>